<dbReference type="GO" id="GO:0009401">
    <property type="term" value="P:phosphoenolpyruvate-dependent sugar phosphotransferase system"/>
    <property type="evidence" value="ECO:0007669"/>
    <property type="project" value="InterPro"/>
</dbReference>
<feature type="transmembrane region" description="Helical" evidence="9">
    <location>
        <begin position="184"/>
        <end position="208"/>
    </location>
</feature>
<dbReference type="InterPro" id="IPR003352">
    <property type="entry name" value="PTS_EIIC"/>
</dbReference>
<keyword evidence="6 9" id="KW-1133">Transmembrane helix</keyword>
<dbReference type="PANTHER" id="PTHR33989">
    <property type="match status" value="1"/>
</dbReference>
<dbReference type="AlphaFoldDB" id="A0AB35UQ41"/>
<keyword evidence="7 8" id="KW-0472">Membrane</keyword>
<name>A0AB35UQ41_9FIRM</name>
<accession>A0AB35UQ41</accession>
<evidence type="ECO:0000259" key="10">
    <source>
        <dbReference type="PROSITE" id="PS51105"/>
    </source>
</evidence>
<comment type="function">
    <text evidence="8">The phosphoenolpyruvate-dependent sugar phosphotransferase system (PTS), a major carbohydrate active -transport system, catalyzes the phosphorylation of incoming sugar substrates concomitant with their translocation across the cell membrane.</text>
</comment>
<proteinExistence type="predicted"/>
<dbReference type="InterPro" id="IPR004501">
    <property type="entry name" value="PTS_EIIC_3"/>
</dbReference>
<keyword evidence="2 8" id="KW-0813">Transport</keyword>
<feature type="transmembrane region" description="Helical" evidence="9">
    <location>
        <begin position="392"/>
        <end position="414"/>
    </location>
</feature>
<protein>
    <recommendedName>
        <fullName evidence="8">Permease IIC component</fullName>
    </recommendedName>
</protein>
<evidence type="ECO:0000256" key="7">
    <source>
        <dbReference type="ARBA" id="ARBA00023136"/>
    </source>
</evidence>
<evidence type="ECO:0000256" key="4">
    <source>
        <dbReference type="ARBA" id="ARBA00022597"/>
    </source>
</evidence>
<feature type="transmembrane region" description="Helical" evidence="9">
    <location>
        <begin position="288"/>
        <end position="308"/>
    </location>
</feature>
<feature type="transmembrane region" description="Helical" evidence="9">
    <location>
        <begin position="359"/>
        <end position="380"/>
    </location>
</feature>
<dbReference type="GO" id="GO:0008982">
    <property type="term" value="F:protein-N(PI)-phosphohistidine-sugar phosphotransferase activity"/>
    <property type="evidence" value="ECO:0007669"/>
    <property type="project" value="UniProtKB-UniRule"/>
</dbReference>
<dbReference type="InterPro" id="IPR051088">
    <property type="entry name" value="PTS_Sugar-EIIC/EIIB"/>
</dbReference>
<dbReference type="NCBIfam" id="TIGR00410">
    <property type="entry name" value="lacE"/>
    <property type="match status" value="1"/>
</dbReference>
<evidence type="ECO:0000256" key="3">
    <source>
        <dbReference type="ARBA" id="ARBA00022475"/>
    </source>
</evidence>
<feature type="domain" description="PTS EIIC type-3" evidence="10">
    <location>
        <begin position="8"/>
        <end position="414"/>
    </location>
</feature>
<keyword evidence="5 9" id="KW-0812">Transmembrane</keyword>
<dbReference type="EMBL" id="JALDAW010000022">
    <property type="protein sequence ID" value="MDY5169096.1"/>
    <property type="molecule type" value="Genomic_DNA"/>
</dbReference>
<keyword evidence="3 8" id="KW-1003">Cell membrane</keyword>
<dbReference type="PIRSF" id="PIRSF006351">
    <property type="entry name" value="PTS_EIIC-Cellobiose"/>
    <property type="match status" value="1"/>
</dbReference>
<dbReference type="PANTHER" id="PTHR33989:SF4">
    <property type="entry name" value="PTS SYSTEM N,N'-DIACETYLCHITOBIOSE-SPECIFIC EIIC COMPONENT"/>
    <property type="match status" value="1"/>
</dbReference>
<feature type="transmembrane region" description="Helical" evidence="9">
    <location>
        <begin position="146"/>
        <end position="163"/>
    </location>
</feature>
<dbReference type="GO" id="GO:0005886">
    <property type="term" value="C:plasma membrane"/>
    <property type="evidence" value="ECO:0007669"/>
    <property type="project" value="UniProtKB-SubCell"/>
</dbReference>
<comment type="subcellular location">
    <subcellularLocation>
        <location evidence="1">Cell membrane</location>
        <topology evidence="1">Multi-pass membrane protein</topology>
    </subcellularLocation>
</comment>
<comment type="caution">
    <text evidence="11">The sequence shown here is derived from an EMBL/GenBank/DDBJ whole genome shotgun (WGS) entry which is preliminary data.</text>
</comment>
<feature type="transmembrane region" description="Helical" evidence="9">
    <location>
        <begin position="80"/>
        <end position="106"/>
    </location>
</feature>
<keyword evidence="4 8" id="KW-0762">Sugar transport</keyword>
<feature type="transmembrane region" description="Helical" evidence="9">
    <location>
        <begin position="31"/>
        <end position="50"/>
    </location>
</feature>
<evidence type="ECO:0000256" key="6">
    <source>
        <dbReference type="ARBA" id="ARBA00022989"/>
    </source>
</evidence>
<dbReference type="RefSeq" id="WP_320884080.1">
    <property type="nucleotide sequence ID" value="NZ_BAABZA010000002.1"/>
</dbReference>
<dbReference type="PROSITE" id="PS51105">
    <property type="entry name" value="PTS_EIIC_TYPE_3"/>
    <property type="match status" value="1"/>
</dbReference>
<organism evidence="11 12">
    <name type="scientific">Dielma fastidiosa</name>
    <dbReference type="NCBI Taxonomy" id="1034346"/>
    <lineage>
        <taxon>Bacteria</taxon>
        <taxon>Bacillati</taxon>
        <taxon>Bacillota</taxon>
        <taxon>Erysipelotrichia</taxon>
        <taxon>Erysipelotrichales</taxon>
        <taxon>Erysipelotrichaceae</taxon>
        <taxon>Dielma</taxon>
    </lineage>
</organism>
<evidence type="ECO:0000313" key="12">
    <source>
        <dbReference type="Proteomes" id="UP001276902"/>
    </source>
</evidence>
<gene>
    <name evidence="11" type="ORF">MQE39_13330</name>
</gene>
<evidence type="ECO:0000256" key="9">
    <source>
        <dbReference type="SAM" id="Phobius"/>
    </source>
</evidence>
<dbReference type="Pfam" id="PF02378">
    <property type="entry name" value="PTS_EIIC"/>
    <property type="match status" value="1"/>
</dbReference>
<reference evidence="11" key="1">
    <citation type="submission" date="2022-03" db="EMBL/GenBank/DDBJ databases">
        <title>First case of bacteraemia caused by Dielma fastidiosa in a patient hospitalised with diverticulitis.</title>
        <authorList>
            <person name="Forman-Ankjaer B."/>
            <person name="Hvid-Jensen F."/>
            <person name="Kobel C.M."/>
            <person name="Greve T."/>
        </authorList>
    </citation>
    <scope>NUCLEOTIDE SEQUENCE</scope>
    <source>
        <strain evidence="11">AUH_DF_2021</strain>
    </source>
</reference>
<sequence length="438" mass="47917">MQKFFDWLEEKLMPLANFFGSQRHLLAMRDGIVSAIPLTIIGSIFLILACPPVSPDNLTGIGILDNLLLGWYHWANANSAYLLAPFNATMGIMSLFICFAAAYSLAKSYDKKAINYSLSSVAIYILVCSPVTDGAILTSAFESKGILLSIIVALLSVEIMKFVENRGWTIHMPKGVPPVVANSFAALFPFGFAMIVLYGVSLICQLTTGQLIPDLFFSMFENVKASVDNLFMVSTLTAFENLLFGFGVHPTTVVGPILDPLELINATANAELYAQGLAPTHIYTGPFWSFYTALGGGGATLALAFLLLRSKSKQMKEVGRIAIIPSLFNINEPLIFGLPIFLNPIMIIPFMIVPTVNTILGWLLTASGIIKMAVINAPWTAPAPIDAMISTLDWKAAVFVLALIVVDAFIYYPFVKMYEKTKLQEEVEEAQIEEEVNV</sequence>
<evidence type="ECO:0000313" key="11">
    <source>
        <dbReference type="EMBL" id="MDY5169096.1"/>
    </source>
</evidence>
<evidence type="ECO:0000256" key="8">
    <source>
        <dbReference type="PIRNR" id="PIRNR006351"/>
    </source>
</evidence>
<evidence type="ECO:0000256" key="5">
    <source>
        <dbReference type="ARBA" id="ARBA00022692"/>
    </source>
</evidence>
<feature type="transmembrane region" description="Helical" evidence="9">
    <location>
        <begin position="118"/>
        <end position="140"/>
    </location>
</feature>
<evidence type="ECO:0000256" key="1">
    <source>
        <dbReference type="ARBA" id="ARBA00004651"/>
    </source>
</evidence>
<evidence type="ECO:0000256" key="2">
    <source>
        <dbReference type="ARBA" id="ARBA00022448"/>
    </source>
</evidence>
<dbReference type="Proteomes" id="UP001276902">
    <property type="component" value="Unassembled WGS sequence"/>
</dbReference>
<dbReference type="InterPro" id="IPR004796">
    <property type="entry name" value="PTS_IIC_cello"/>
</dbReference>